<evidence type="ECO:0000256" key="1">
    <source>
        <dbReference type="ARBA" id="ARBA00005196"/>
    </source>
</evidence>
<evidence type="ECO:0000256" key="2">
    <source>
        <dbReference type="ARBA" id="ARBA00010219"/>
    </source>
</evidence>
<dbReference type="PROSITE" id="PS01326">
    <property type="entry name" value="DAP_EPIMERASE"/>
    <property type="match status" value="1"/>
</dbReference>
<protein>
    <recommendedName>
        <fullName evidence="3 8">Diaminopimelate epimerase</fullName>
        <shortName evidence="8">DAP epimerase</shortName>
        <ecNumber evidence="3 8">5.1.1.7</ecNumber>
    </recommendedName>
    <alternativeName>
        <fullName evidence="8">PLP-independent amino acid racemase</fullName>
    </alternativeName>
</protein>
<keyword evidence="11" id="KW-1185">Reference proteome</keyword>
<dbReference type="SUPFAM" id="SSF54506">
    <property type="entry name" value="Diaminopimelate epimerase-like"/>
    <property type="match status" value="2"/>
</dbReference>
<comment type="subunit">
    <text evidence="8">Homodimer.</text>
</comment>
<feature type="active site" description="Proton donor" evidence="8">
    <location>
        <position position="99"/>
    </location>
</feature>
<comment type="pathway">
    <text evidence="1 8">Amino-acid biosynthesis; L-lysine biosynthesis via DAP pathway; DL-2,6-diaminopimelate from LL-2,6-diaminopimelate: step 1/1.</text>
</comment>
<accession>A0ABT9V284</accession>
<feature type="binding site" evidence="8">
    <location>
        <begin position="241"/>
        <end position="242"/>
    </location>
    <ligand>
        <name>substrate</name>
    </ligand>
</feature>
<keyword evidence="6 8" id="KW-0413">Isomerase</keyword>
<feature type="binding site" evidence="8">
    <location>
        <position position="35"/>
    </location>
    <ligand>
        <name>substrate</name>
    </ligand>
</feature>
<comment type="caution">
    <text evidence="10">The sequence shown here is derived from an EMBL/GenBank/DDBJ whole genome shotgun (WGS) entry which is preliminary data.</text>
</comment>
<feature type="binding site" evidence="8">
    <location>
        <begin position="100"/>
        <end position="101"/>
    </location>
    <ligand>
        <name>substrate</name>
    </ligand>
</feature>
<dbReference type="GO" id="GO:0008837">
    <property type="term" value="F:diaminopimelate epimerase activity"/>
    <property type="evidence" value="ECO:0007669"/>
    <property type="project" value="UniProtKB-EC"/>
</dbReference>
<comment type="catalytic activity">
    <reaction evidence="7 8">
        <text>(2S,6S)-2,6-diaminopimelate = meso-2,6-diaminopimelate</text>
        <dbReference type="Rhea" id="RHEA:15393"/>
        <dbReference type="ChEBI" id="CHEBI:57609"/>
        <dbReference type="ChEBI" id="CHEBI:57791"/>
        <dbReference type="EC" id="5.1.1.7"/>
    </reaction>
</comment>
<dbReference type="Pfam" id="PF01678">
    <property type="entry name" value="DAP_epimerase"/>
    <property type="match status" value="2"/>
</dbReference>
<feature type="binding site" evidence="8">
    <location>
        <position position="223"/>
    </location>
    <ligand>
        <name>substrate</name>
    </ligand>
</feature>
<sequence length="348" mass="39362">MNDSFFCGNLETLNDFLVGVRRLKIEVIKCHGSGNDFLLIDEWNNDYSFSEVERSHLAKALCSRDTDLGADGILYVMKSEHADGRMRVFNSDGSEASMCGNGLRCVARYICEYTQQDSALIETMKADLMVQREKDIYPEIPTYLVEISPVSFKAQDLPLNIDQESLLNEKLPTLTEEVSFTAVAVPNPHLIAVVNQQQLSSELQRELSEYVNGPNELFPDGVNVSFVKPLKKGEIFVRTFERGVGFTNACGTAMSASTLVSCLQELNEFEKPVEVYNNGGKVRCVAHRKGETYQIDLIGNASYVYRTTVEIDLRVPNEFKLTPKVEYVEEIERYAKLQEQVKEYLERV</sequence>
<dbReference type="NCBIfam" id="TIGR00652">
    <property type="entry name" value="DapF"/>
    <property type="match status" value="1"/>
</dbReference>
<evidence type="ECO:0000256" key="3">
    <source>
        <dbReference type="ARBA" id="ARBA00013080"/>
    </source>
</evidence>
<reference evidence="10 11" key="1">
    <citation type="submission" date="2023-07" db="EMBL/GenBank/DDBJ databases">
        <title>Genomic Encyclopedia of Type Strains, Phase IV (KMG-IV): sequencing the most valuable type-strain genomes for metagenomic binning, comparative biology and taxonomic classification.</title>
        <authorList>
            <person name="Goeker M."/>
        </authorList>
    </citation>
    <scope>NUCLEOTIDE SEQUENCE [LARGE SCALE GENOMIC DNA]</scope>
    <source>
        <strain evidence="10 11">DSM 23948</strain>
    </source>
</reference>
<dbReference type="Gene3D" id="3.10.310.10">
    <property type="entry name" value="Diaminopimelate Epimerase, Chain A, domain 1"/>
    <property type="match status" value="2"/>
</dbReference>
<evidence type="ECO:0000256" key="6">
    <source>
        <dbReference type="ARBA" id="ARBA00023235"/>
    </source>
</evidence>
<dbReference type="EMBL" id="JAUSTU010000005">
    <property type="protein sequence ID" value="MDQ0155061.1"/>
    <property type="molecule type" value="Genomic_DNA"/>
</dbReference>
<feature type="active site" description="Proton acceptor" evidence="8">
    <location>
        <position position="250"/>
    </location>
</feature>
<evidence type="ECO:0000256" key="9">
    <source>
        <dbReference type="PROSITE-ProRule" id="PRU10125"/>
    </source>
</evidence>
<feature type="active site" evidence="9">
    <location>
        <position position="99"/>
    </location>
</feature>
<organism evidence="10 11">
    <name type="scientific">Anoxybacillus andreesenii</name>
    <dbReference type="NCBI Taxonomy" id="1325932"/>
    <lineage>
        <taxon>Bacteria</taxon>
        <taxon>Bacillati</taxon>
        <taxon>Bacillota</taxon>
        <taxon>Bacilli</taxon>
        <taxon>Bacillales</taxon>
        <taxon>Anoxybacillaceae</taxon>
        <taxon>Anoxybacillus</taxon>
    </lineage>
</organism>
<dbReference type="InterPro" id="IPR018510">
    <property type="entry name" value="DAP_epimerase_AS"/>
</dbReference>
<keyword evidence="8" id="KW-0963">Cytoplasm</keyword>
<gene>
    <name evidence="8" type="primary">dapF</name>
    <name evidence="10" type="ORF">J2S07_001365</name>
</gene>
<evidence type="ECO:0000256" key="4">
    <source>
        <dbReference type="ARBA" id="ARBA00022605"/>
    </source>
</evidence>
<feature type="binding site" evidence="8">
    <location>
        <position position="187"/>
    </location>
    <ligand>
        <name>substrate</name>
    </ligand>
</feature>
<comment type="function">
    <text evidence="8">Catalyzes the stereoinversion of LL-2,6-diaminopimelate (L,L-DAP) to meso-diaminopimelate (meso-DAP), a precursor of L-lysine and an essential component of the bacterial peptidoglycan.</text>
</comment>
<feature type="site" description="Could be important to modulate the pK values of the two catalytic cysteine residues" evidence="8">
    <location>
        <position position="189"/>
    </location>
</feature>
<keyword evidence="5 8" id="KW-0457">Lysine biosynthesis</keyword>
<dbReference type="Proteomes" id="UP001231362">
    <property type="component" value="Unassembled WGS sequence"/>
</dbReference>
<evidence type="ECO:0000256" key="5">
    <source>
        <dbReference type="ARBA" id="ARBA00023154"/>
    </source>
</evidence>
<feature type="site" description="Could be important to modulate the pK values of the two catalytic cysteine residues" evidence="8">
    <location>
        <position position="241"/>
    </location>
</feature>
<evidence type="ECO:0000256" key="8">
    <source>
        <dbReference type="HAMAP-Rule" id="MF_00197"/>
    </source>
</evidence>
<comment type="caution">
    <text evidence="8">Lacks conserved residue(s) required for the propagation of feature annotation.</text>
</comment>
<keyword evidence="4 8" id="KW-0028">Amino-acid biosynthesis</keyword>
<comment type="subcellular location">
    <subcellularLocation>
        <location evidence="8">Cytoplasm</location>
    </subcellularLocation>
</comment>
<evidence type="ECO:0000256" key="7">
    <source>
        <dbReference type="ARBA" id="ARBA00051712"/>
    </source>
</evidence>
<feature type="binding site" evidence="8">
    <location>
        <begin position="251"/>
        <end position="252"/>
    </location>
    <ligand>
        <name>substrate</name>
    </ligand>
</feature>
<dbReference type="PANTHER" id="PTHR31689:SF0">
    <property type="entry name" value="DIAMINOPIMELATE EPIMERASE"/>
    <property type="match status" value="1"/>
</dbReference>
<proteinExistence type="inferred from homology"/>
<dbReference type="PANTHER" id="PTHR31689">
    <property type="entry name" value="DIAMINOPIMELATE EPIMERASE, CHLOROPLASTIC"/>
    <property type="match status" value="1"/>
</dbReference>
<dbReference type="InterPro" id="IPR001653">
    <property type="entry name" value="DAP_epimerase_DapF"/>
</dbReference>
<dbReference type="HAMAP" id="MF_00197">
    <property type="entry name" value="DAP_epimerase"/>
    <property type="match status" value="1"/>
</dbReference>
<dbReference type="EC" id="5.1.1.7" evidence="3 8"/>
<comment type="similarity">
    <text evidence="2 8">Belongs to the diaminopimelate epimerase family.</text>
</comment>
<evidence type="ECO:0000313" key="10">
    <source>
        <dbReference type="EMBL" id="MDQ0155061.1"/>
    </source>
</evidence>
<evidence type="ECO:0000313" key="11">
    <source>
        <dbReference type="Proteomes" id="UP001231362"/>
    </source>
</evidence>
<feature type="binding site" evidence="8">
    <location>
        <position position="90"/>
    </location>
    <ligand>
        <name>substrate</name>
    </ligand>
</feature>
<name>A0ABT9V284_9BACL</name>